<name>A0A383DAA2_9ZZZZ</name>
<sequence length="106" mass="12407">MRRSKTLEKLRSGRCARVCGMGHYLPFYIRYAAHFRFDAIWLDLEHRAMSQREVQSILAMCQQHDIDCMVRAPTQGRTRLYRFLEDGATGFMIPFVSNADIARHIV</sequence>
<dbReference type="InterPro" id="IPR015813">
    <property type="entry name" value="Pyrv/PenolPyrv_kinase-like_dom"/>
</dbReference>
<dbReference type="GO" id="GO:0003824">
    <property type="term" value="F:catalytic activity"/>
    <property type="evidence" value="ECO:0007669"/>
    <property type="project" value="InterPro"/>
</dbReference>
<organism evidence="1">
    <name type="scientific">marine metagenome</name>
    <dbReference type="NCBI Taxonomy" id="408172"/>
    <lineage>
        <taxon>unclassified sequences</taxon>
        <taxon>metagenomes</taxon>
        <taxon>ecological metagenomes</taxon>
    </lineage>
</organism>
<evidence type="ECO:0000313" key="1">
    <source>
        <dbReference type="EMBL" id="SVE41447.1"/>
    </source>
</evidence>
<gene>
    <name evidence="1" type="ORF">METZ01_LOCUS494301</name>
</gene>
<reference evidence="1" key="1">
    <citation type="submission" date="2018-05" db="EMBL/GenBank/DDBJ databases">
        <authorList>
            <person name="Lanie J.A."/>
            <person name="Ng W.-L."/>
            <person name="Kazmierczak K.M."/>
            <person name="Andrzejewski T.M."/>
            <person name="Davidsen T.M."/>
            <person name="Wayne K.J."/>
            <person name="Tettelin H."/>
            <person name="Glass J.I."/>
            <person name="Rusch D."/>
            <person name="Podicherti R."/>
            <person name="Tsui H.-C.T."/>
            <person name="Winkler M.E."/>
        </authorList>
    </citation>
    <scope>NUCLEOTIDE SEQUENCE</scope>
</reference>
<dbReference type="InterPro" id="IPR040442">
    <property type="entry name" value="Pyrv_kinase-like_dom_sf"/>
</dbReference>
<proteinExistence type="predicted"/>
<dbReference type="SUPFAM" id="SSF51621">
    <property type="entry name" value="Phosphoenolpyruvate/pyruvate domain"/>
    <property type="match status" value="1"/>
</dbReference>
<protein>
    <submittedName>
        <fullName evidence="1">Uncharacterized protein</fullName>
    </submittedName>
</protein>
<dbReference type="Gene3D" id="3.20.20.60">
    <property type="entry name" value="Phosphoenolpyruvate-binding domains"/>
    <property type="match status" value="1"/>
</dbReference>
<accession>A0A383DAA2</accession>
<dbReference type="AlphaFoldDB" id="A0A383DAA2"/>
<dbReference type="EMBL" id="UINC01215657">
    <property type="protein sequence ID" value="SVE41447.1"/>
    <property type="molecule type" value="Genomic_DNA"/>
</dbReference>